<dbReference type="EMBL" id="CWXZ01000081">
    <property type="protein sequence ID" value="CSK86969.1"/>
    <property type="molecule type" value="Genomic_DNA"/>
</dbReference>
<evidence type="ECO:0000313" key="3">
    <source>
        <dbReference type="EMBL" id="SJH31881.1"/>
    </source>
</evidence>
<dbReference type="Pfam" id="PF05936">
    <property type="entry name" value="T6SS_VasE"/>
    <property type="match status" value="1"/>
</dbReference>
<dbReference type="EMBL" id="UDYI01000056">
    <property type="protein sequence ID" value="SRR21504.1"/>
    <property type="molecule type" value="Genomic_DNA"/>
</dbReference>
<evidence type="ECO:0000313" key="1">
    <source>
        <dbReference type="EMBL" id="CSK86969.1"/>
    </source>
</evidence>
<protein>
    <submittedName>
        <fullName evidence="4">Uncharacterized protein conserved in bacteria</fullName>
    </submittedName>
</protein>
<dbReference type="Proteomes" id="UP000251393">
    <property type="component" value="Unassembled WGS sequence"/>
</dbReference>
<reference evidence="4 8" key="2">
    <citation type="submission" date="2018-06" db="EMBL/GenBank/DDBJ databases">
        <authorList>
            <consortium name="Pathogen Informatics"/>
            <person name="Doyle S."/>
        </authorList>
    </citation>
    <scope>NUCLEOTIDE SEQUENCE [LARGE SCALE GENOMIC DNA]</scope>
    <source>
        <strain evidence="4 8">4028STDY6275292</strain>
    </source>
</reference>
<dbReference type="Proteomes" id="UP000045991">
    <property type="component" value="Unassembled WGS sequence"/>
</dbReference>
<dbReference type="InterPro" id="IPR010263">
    <property type="entry name" value="T6SS_TssK"/>
</dbReference>
<evidence type="ECO:0000313" key="7">
    <source>
        <dbReference type="Proteomes" id="UP000188006"/>
    </source>
</evidence>
<evidence type="ECO:0000313" key="8">
    <source>
        <dbReference type="Proteomes" id="UP000251393"/>
    </source>
</evidence>
<gene>
    <name evidence="1" type="ORF">ERS428554_03062</name>
    <name evidence="3" type="ORF">SAMEA1569760_02878</name>
    <name evidence="2" type="ORF">SAMEA2054241_02730</name>
    <name evidence="4" type="ORF">SAMEA3710766_02454</name>
</gene>
<evidence type="ECO:0000313" key="5">
    <source>
        <dbReference type="Proteomes" id="UP000045991"/>
    </source>
</evidence>
<dbReference type="Proteomes" id="UP000188006">
    <property type="component" value="Unassembled WGS sequence"/>
</dbReference>
<sequence length="262" mass="29316">MDDDFIPSCQNIQVSKKLRVYLKEVQGAIGGRASDLANRIGSPAQSGIADVAEFMMLQLLNRNQTRFTHHARRSQLHPEDFYLDLAGLLGELMTFTEPSRLPCPLDVYDHHDLTKIFKTLLPEVKRALHTVLSPRAVNLPLHLRDGIWQADIHDTELLQSATFVLAVAANMPVDQIQRQFIQQSKISSPEKIRNMVSVQIPGIPLRALMVAPRQLPYHSGFSYFELDKSGQAWTEMAAAGAVALHVSGSFPDLNMQLWAIRG</sequence>
<dbReference type="Proteomes" id="UP000187708">
    <property type="component" value="Unassembled WGS sequence"/>
</dbReference>
<reference evidence="1 5" key="1">
    <citation type="submission" date="2015-07" db="EMBL/GenBank/DDBJ databases">
        <authorList>
            <consortium name="Pathogen Informatics"/>
        </authorList>
    </citation>
    <scope>NUCLEOTIDE SEQUENCE [LARGE SCALE GENOMIC DNA]</scope>
    <source>
        <strain evidence="1 5">20352044</strain>
        <strain evidence="2 6">2090STDY5461769</strain>
        <strain evidence="3">Sh1405</strain>
        <strain evidence="7">sh1405</strain>
    </source>
</reference>
<proteinExistence type="predicted"/>
<dbReference type="EMBL" id="FTSV01000088">
    <property type="protein sequence ID" value="SIX82340.1"/>
    <property type="molecule type" value="Genomic_DNA"/>
</dbReference>
<dbReference type="NCBIfam" id="TIGR03353">
    <property type="entry name" value="VI_chp_4"/>
    <property type="match status" value="1"/>
</dbReference>
<evidence type="ECO:0000313" key="2">
    <source>
        <dbReference type="EMBL" id="SIX82340.1"/>
    </source>
</evidence>
<comment type="caution">
    <text evidence="4">The sequence shown here is derived from an EMBL/GenBank/DDBJ whole genome shotgun (WGS) entry which is preliminary data.</text>
</comment>
<dbReference type="EMBL" id="FUBI01000078">
    <property type="protein sequence ID" value="SJH31881.1"/>
    <property type="molecule type" value="Genomic_DNA"/>
</dbReference>
<evidence type="ECO:0000313" key="4">
    <source>
        <dbReference type="EMBL" id="SRR21504.1"/>
    </source>
</evidence>
<dbReference type="AlphaFoldDB" id="A0A2Y6HBE1"/>
<accession>A0A2Y6HBE1</accession>
<organism evidence="4 8">
    <name type="scientific">Shigella sonnei</name>
    <dbReference type="NCBI Taxonomy" id="624"/>
    <lineage>
        <taxon>Bacteria</taxon>
        <taxon>Pseudomonadati</taxon>
        <taxon>Pseudomonadota</taxon>
        <taxon>Gammaproteobacteria</taxon>
        <taxon>Enterobacterales</taxon>
        <taxon>Enterobacteriaceae</taxon>
        <taxon>Shigella</taxon>
    </lineage>
</organism>
<dbReference type="PANTHER" id="PTHR35566:SF1">
    <property type="entry name" value="TYPE VI SECRETION SYSTEM BASEPLATE COMPONENT TSSK1"/>
    <property type="match status" value="1"/>
</dbReference>
<name>A0A2Y6HBE1_SHISO</name>
<evidence type="ECO:0000313" key="6">
    <source>
        <dbReference type="Proteomes" id="UP000187708"/>
    </source>
</evidence>
<dbReference type="PANTHER" id="PTHR35566">
    <property type="entry name" value="BLR3599 PROTEIN"/>
    <property type="match status" value="1"/>
</dbReference>